<dbReference type="FunFam" id="3.40.50.10180:FF:000001">
    <property type="entry name" value="Glycerate kinase"/>
    <property type="match status" value="1"/>
</dbReference>
<dbReference type="GO" id="GO:0016618">
    <property type="term" value="F:hydroxypyruvate reductase [NAD(P)H] activity"/>
    <property type="evidence" value="ECO:0007669"/>
    <property type="project" value="UniProtKB-EC"/>
</dbReference>
<dbReference type="PATRIC" id="fig|1582439.9.peg.1024"/>
<dbReference type="SUPFAM" id="SSF82544">
    <property type="entry name" value="GckA/TtuD-like"/>
    <property type="match status" value="1"/>
</dbReference>
<sequence>MIIQNFEELATTDKKKECLEILEAGLSAANPENIIPKYVTPQKIKINGKTIDITKFSNIYSIAFGKAADSMTRALNAIIPIKSGIIVIPKGSKSIIKGKKFQIFNSRHPEPDKTSVKAAKEVMKFVQNKRSDELIIFLVSGGGSSLLAMPNGITLDDKIFVTKLLLKSGATIQEFNCVRKHLSKIKGGKLVENMKCQGVSLIMSDVEGDDLSSIASGTTYMDGTTFSDALEILEKYKLKRKTPIEVLQVLEKGLENEKLETPKKSKIENQVTANNENCLKAMKVEAKKKGYKVQTMQVFGDIKEAVTKIRENISEDQKTCLVFGGETTVKVLGKGMGGRNQELVLRILKNTQKFKKIVVASMGTDGIDGNSVFAGAITENIKVDLNTMKEFLKNSDSGRFFQKQKGSIITDFTHTNLMDIGVILR</sequence>
<dbReference type="OrthoDB" id="10741at2157"/>
<dbReference type="RefSeq" id="WP_148703095.1">
    <property type="nucleotide sequence ID" value="NZ_CP010868.1"/>
</dbReference>
<dbReference type="PANTHER" id="PTHR12227">
    <property type="entry name" value="GLYCERATE KINASE"/>
    <property type="match status" value="1"/>
</dbReference>
<keyword evidence="3" id="KW-0418">Kinase</keyword>
<dbReference type="GeneID" id="41600153"/>
<feature type="domain" description="MOFRL" evidence="5">
    <location>
        <begin position="320"/>
        <end position="419"/>
    </location>
</feature>
<dbReference type="InterPro" id="IPR039760">
    <property type="entry name" value="MOFRL_protein"/>
</dbReference>
<name>A0A0C5BR22_9ARCH</name>
<evidence type="ECO:0000256" key="1">
    <source>
        <dbReference type="ARBA" id="ARBA00022679"/>
    </source>
</evidence>
<protein>
    <submittedName>
        <fullName evidence="7">Hydroxypyruvate reductase</fullName>
        <ecNumber evidence="7">1.1.1.81</ecNumber>
    </submittedName>
</protein>
<dbReference type="STRING" id="1582439.NPIRD3C_0996"/>
<dbReference type="Gene3D" id="3.40.50.10180">
    <property type="entry name" value="Glycerate kinase, MOFRL-like N-terminal domain"/>
    <property type="match status" value="1"/>
</dbReference>
<dbReference type="GO" id="GO:0005524">
    <property type="term" value="F:ATP binding"/>
    <property type="evidence" value="ECO:0007669"/>
    <property type="project" value="UniProtKB-KW"/>
</dbReference>
<organism evidence="7 8">
    <name type="scientific">Nitrosopumilus piranensis</name>
    <dbReference type="NCBI Taxonomy" id="1582439"/>
    <lineage>
        <taxon>Archaea</taxon>
        <taxon>Nitrososphaerota</taxon>
        <taxon>Nitrososphaeria</taxon>
        <taxon>Nitrosopumilales</taxon>
        <taxon>Nitrosopumilaceae</taxon>
        <taxon>Nitrosopumilus</taxon>
    </lineage>
</organism>
<evidence type="ECO:0000256" key="4">
    <source>
        <dbReference type="ARBA" id="ARBA00022840"/>
    </source>
</evidence>
<dbReference type="GO" id="GO:0008887">
    <property type="term" value="F:glycerate kinase activity"/>
    <property type="evidence" value="ECO:0007669"/>
    <property type="project" value="InterPro"/>
</dbReference>
<dbReference type="GO" id="GO:0005737">
    <property type="term" value="C:cytoplasm"/>
    <property type="evidence" value="ECO:0007669"/>
    <property type="project" value="TreeGrafter"/>
</dbReference>
<evidence type="ECO:0000313" key="8">
    <source>
        <dbReference type="Proteomes" id="UP000032027"/>
    </source>
</evidence>
<dbReference type="InterPro" id="IPR007835">
    <property type="entry name" value="MOFRL"/>
</dbReference>
<dbReference type="Pfam" id="PF05161">
    <property type="entry name" value="MOFRL"/>
    <property type="match status" value="1"/>
</dbReference>
<accession>A0A0C5BR22</accession>
<keyword evidence="1" id="KW-0808">Transferase</keyword>
<keyword evidence="2" id="KW-0547">Nucleotide-binding</keyword>
<gene>
    <name evidence="7" type="ORF">NPIRD3C_0996</name>
</gene>
<dbReference type="Gene3D" id="3.40.1480.10">
    <property type="entry name" value="MOFRL domain"/>
    <property type="match status" value="1"/>
</dbReference>
<reference evidence="7 8" key="3">
    <citation type="journal article" date="2019" name="Int. J. Syst. Evol. Microbiol.">
        <title>Nitrosopumilus adriaticus sp. nov. and Nitrosopumilus piranensis sp. nov., two ammonia-oxidizing archaea from the Adriatic Sea and members of the class Nitrososphaeria.</title>
        <authorList>
            <person name="Bayer B."/>
            <person name="Vojvoda J."/>
            <person name="Reinthaler T."/>
            <person name="Reyes C."/>
            <person name="Pinto M."/>
            <person name="Herndl G.J."/>
        </authorList>
    </citation>
    <scope>NUCLEOTIDE SEQUENCE [LARGE SCALE GENOMIC DNA]</scope>
    <source>
        <strain evidence="7 8">D3C</strain>
    </source>
</reference>
<dbReference type="InterPro" id="IPR038614">
    <property type="entry name" value="GK_N_sf"/>
</dbReference>
<reference evidence="7 8" key="2">
    <citation type="journal article" date="2016" name="ISME J.">
        <title>Physiological and genomic characterization of two novel marine thaumarchaeal strains indicates niche differentiation.</title>
        <authorList>
            <person name="Bayer B."/>
            <person name="Vojvoda J."/>
            <person name="Offre P."/>
            <person name="Alves R.J."/>
            <person name="Elisabeth N.H."/>
            <person name="Garcia J.A."/>
            <person name="Volland J.M."/>
            <person name="Srivastava A."/>
            <person name="Schleper C."/>
            <person name="Herndl G.J."/>
        </authorList>
    </citation>
    <scope>NUCLEOTIDE SEQUENCE [LARGE SCALE GENOMIC DNA]</scope>
    <source>
        <strain evidence="7 8">D3C</strain>
    </source>
</reference>
<keyword evidence="8" id="KW-1185">Reference proteome</keyword>
<dbReference type="Proteomes" id="UP000032027">
    <property type="component" value="Chromosome"/>
</dbReference>
<dbReference type="InterPro" id="IPR025286">
    <property type="entry name" value="MOFRL_assoc_dom"/>
</dbReference>
<keyword evidence="7" id="KW-0560">Oxidoreductase</keyword>
<dbReference type="KEGG" id="nid:NPIRD3C_0996"/>
<dbReference type="EMBL" id="CP010868">
    <property type="protein sequence ID" value="AJM92208.1"/>
    <property type="molecule type" value="Genomic_DNA"/>
</dbReference>
<keyword evidence="7" id="KW-0670">Pyruvate</keyword>
<dbReference type="PANTHER" id="PTHR12227:SF0">
    <property type="entry name" value="GLYCERATE KINASE"/>
    <property type="match status" value="1"/>
</dbReference>
<dbReference type="AlphaFoldDB" id="A0A0C5BR22"/>
<evidence type="ECO:0000313" key="7">
    <source>
        <dbReference type="EMBL" id="AJM92208.1"/>
    </source>
</evidence>
<reference evidence="8" key="1">
    <citation type="submission" date="2015-02" db="EMBL/GenBank/DDBJ databases">
        <title>Characterization of two novel Thaumarchaeota isolated from the Northern Adriatic Sea.</title>
        <authorList>
            <person name="Bayer B."/>
            <person name="Vojvoda J."/>
            <person name="Offre P."/>
            <person name="Srivastava A."/>
            <person name="Elisabeth N."/>
            <person name="Garcia J.A.L."/>
            <person name="Schleper C."/>
            <person name="Herndl G.J."/>
        </authorList>
    </citation>
    <scope>NUCLEOTIDE SEQUENCE [LARGE SCALE GENOMIC DNA]</scope>
    <source>
        <strain evidence="8">D3C</strain>
    </source>
</reference>
<evidence type="ECO:0000259" key="6">
    <source>
        <dbReference type="Pfam" id="PF13660"/>
    </source>
</evidence>
<dbReference type="EC" id="1.1.1.81" evidence="7"/>
<evidence type="ECO:0000259" key="5">
    <source>
        <dbReference type="Pfam" id="PF05161"/>
    </source>
</evidence>
<evidence type="ECO:0000256" key="2">
    <source>
        <dbReference type="ARBA" id="ARBA00022741"/>
    </source>
</evidence>
<dbReference type="Pfam" id="PF13660">
    <property type="entry name" value="DUF4147"/>
    <property type="match status" value="1"/>
</dbReference>
<evidence type="ECO:0000256" key="3">
    <source>
        <dbReference type="ARBA" id="ARBA00022777"/>
    </source>
</evidence>
<keyword evidence="4" id="KW-0067">ATP-binding</keyword>
<feature type="domain" description="MOFRL-associated" evidence="6">
    <location>
        <begin position="18"/>
        <end position="251"/>
    </location>
</feature>
<proteinExistence type="predicted"/>
<dbReference type="HOGENOM" id="CLU_032279_1_1_2"/>
<dbReference type="InterPro" id="IPR037035">
    <property type="entry name" value="GK-like_C_sf"/>
</dbReference>